<evidence type="ECO:0000313" key="5">
    <source>
        <dbReference type="Proteomes" id="UP000252189"/>
    </source>
</evidence>
<dbReference type="RefSeq" id="WP_114448913.1">
    <property type="nucleotide sequence ID" value="NZ_QPHM01000001.1"/>
</dbReference>
<dbReference type="InterPro" id="IPR002035">
    <property type="entry name" value="VWF_A"/>
</dbReference>
<feature type="transmembrane region" description="Helical" evidence="2">
    <location>
        <begin position="12"/>
        <end position="34"/>
    </location>
</feature>
<dbReference type="Pfam" id="PF00092">
    <property type="entry name" value="VWA"/>
    <property type="match status" value="1"/>
</dbReference>
<organism evidence="4 5">
    <name type="scientific">Haloplanus salinus</name>
    <dbReference type="NCBI Taxonomy" id="1126245"/>
    <lineage>
        <taxon>Archaea</taxon>
        <taxon>Methanobacteriati</taxon>
        <taxon>Methanobacteriota</taxon>
        <taxon>Stenosarchaea group</taxon>
        <taxon>Halobacteria</taxon>
        <taxon>Halobacteriales</taxon>
        <taxon>Haloferacaceae</taxon>
        <taxon>Haloplanus</taxon>
    </lineage>
</organism>
<feature type="region of interest" description="Disordered" evidence="1">
    <location>
        <begin position="297"/>
        <end position="333"/>
    </location>
</feature>
<keyword evidence="2" id="KW-1133">Transmembrane helix</keyword>
<keyword evidence="2" id="KW-0472">Membrane</keyword>
<dbReference type="InterPro" id="IPR050525">
    <property type="entry name" value="ECM_Assembly_Org"/>
</dbReference>
<reference evidence="4 5" key="1">
    <citation type="submission" date="2018-07" db="EMBL/GenBank/DDBJ databases">
        <title>Genome sequences of Haloplanus salinus JCM 18368T.</title>
        <authorList>
            <person name="Kim Y.B."/>
            <person name="Roh S.W."/>
        </authorList>
    </citation>
    <scope>NUCLEOTIDE SEQUENCE [LARGE SCALE GENOMIC DNA]</scope>
    <source>
        <strain evidence="4 5">JCM 18368</strain>
    </source>
</reference>
<name>A0A368ND07_9EURY</name>
<evidence type="ECO:0000256" key="1">
    <source>
        <dbReference type="SAM" id="MobiDB-lite"/>
    </source>
</evidence>
<dbReference type="Gene3D" id="3.40.50.410">
    <property type="entry name" value="von Willebrand factor, type A domain"/>
    <property type="match status" value="1"/>
</dbReference>
<dbReference type="InterPro" id="IPR023833">
    <property type="entry name" value="Signal_pept_SipW-depend-type"/>
</dbReference>
<dbReference type="EMBL" id="QPHM01000001">
    <property type="protein sequence ID" value="RCU47351.1"/>
    <property type="molecule type" value="Genomic_DNA"/>
</dbReference>
<keyword evidence="5" id="KW-1185">Reference proteome</keyword>
<dbReference type="InterPro" id="IPR036465">
    <property type="entry name" value="vWFA_dom_sf"/>
</dbReference>
<dbReference type="OrthoDB" id="222305at2157"/>
<evidence type="ECO:0000259" key="3">
    <source>
        <dbReference type="PROSITE" id="PS50234"/>
    </source>
</evidence>
<dbReference type="InterPro" id="IPR006311">
    <property type="entry name" value="TAT_signal"/>
</dbReference>
<dbReference type="PROSITE" id="PS51318">
    <property type="entry name" value="TAT"/>
    <property type="match status" value="1"/>
</dbReference>
<feature type="compositionally biased region" description="Acidic residues" evidence="1">
    <location>
        <begin position="186"/>
        <end position="205"/>
    </location>
</feature>
<feature type="region of interest" description="Disordered" evidence="1">
    <location>
        <begin position="61"/>
        <end position="88"/>
    </location>
</feature>
<evidence type="ECO:0000256" key="2">
    <source>
        <dbReference type="SAM" id="Phobius"/>
    </source>
</evidence>
<feature type="region of interest" description="Disordered" evidence="1">
    <location>
        <begin position="181"/>
        <end position="207"/>
    </location>
</feature>
<sequence length="533" mass="55378">MTDDFELSRRKALAALGTIGVASAGAGLGTSAYFSDQETFENNSLTAGELDMHIGWESHYSDWSPDEDDGLEGDVTMGNDQPVGLPTQNSSLISVANTSDAQQFLNNTEVDQFPNGTTTFDDAAEMNGCDVLADGADESPAVIDLDDVKPGDFGEVTFSFALCDNPGFVWMNGGLVEARENGLTEPEADDPDEEGPEDEVSDDVETSQVELLDEVRTALWYDDGDNLQEGDGTVTGGAADVVIVADGSGSVTNDSTKFQALQDGAEALVDAVGSNVNVGFVPFSNSANVVSSLTDSKSTTKTEIQDDSNYPGGGTDIGDGIDTGQNHLTGPAGRSGVDKVLVVLTNGVSSSGRSESTAAKDAGTTIYGIAYGDGADQNLIEDISSPPKTDDGSIDDQDEFAFIADQTDISSVFSGIGGQISVGGETVFFEGSLREALIELDPDTAADRNQGIPLAGDISAEAGGGTGRNCFSGGGLVHSVGFAWWLPTNHANEIQGDSVSFDLGFYTEQCRHNDGEGMNNAGVAVNQTDDDAT</sequence>
<dbReference type="PANTHER" id="PTHR24020">
    <property type="entry name" value="COLLAGEN ALPHA"/>
    <property type="match status" value="1"/>
</dbReference>
<proteinExistence type="predicted"/>
<dbReference type="PANTHER" id="PTHR24020:SF20">
    <property type="entry name" value="PH DOMAIN-CONTAINING PROTEIN"/>
    <property type="match status" value="1"/>
</dbReference>
<accession>A0A368ND07</accession>
<protein>
    <submittedName>
        <fullName evidence="4">VWA domain-containing protein</fullName>
    </submittedName>
</protein>
<dbReference type="SMART" id="SM00327">
    <property type="entry name" value="VWA"/>
    <property type="match status" value="1"/>
</dbReference>
<keyword evidence="2" id="KW-0812">Transmembrane</keyword>
<gene>
    <name evidence="4" type="ORF">DU504_08595</name>
</gene>
<evidence type="ECO:0000313" key="4">
    <source>
        <dbReference type="EMBL" id="RCU47351.1"/>
    </source>
</evidence>
<dbReference type="Proteomes" id="UP000252189">
    <property type="component" value="Unassembled WGS sequence"/>
</dbReference>
<dbReference type="PROSITE" id="PS50234">
    <property type="entry name" value="VWFA"/>
    <property type="match status" value="1"/>
</dbReference>
<dbReference type="AlphaFoldDB" id="A0A368ND07"/>
<dbReference type="SUPFAM" id="SSF53300">
    <property type="entry name" value="vWA-like"/>
    <property type="match status" value="1"/>
</dbReference>
<comment type="caution">
    <text evidence="4">The sequence shown here is derived from an EMBL/GenBank/DDBJ whole genome shotgun (WGS) entry which is preliminary data.</text>
</comment>
<feature type="domain" description="VWFA" evidence="3">
    <location>
        <begin position="240"/>
        <end position="416"/>
    </location>
</feature>
<dbReference type="NCBIfam" id="TIGR04088">
    <property type="entry name" value="cognate_SipW"/>
    <property type="match status" value="1"/>
</dbReference>